<dbReference type="Proteomes" id="UP001596405">
    <property type="component" value="Unassembled WGS sequence"/>
</dbReference>
<protein>
    <submittedName>
        <fullName evidence="3">T9SS type A sorting domain-containing protein</fullName>
    </submittedName>
</protein>
<comment type="caution">
    <text evidence="3">The sequence shown here is derived from an EMBL/GenBank/DDBJ whole genome shotgun (WGS) entry which is preliminary data.</text>
</comment>
<feature type="domain" description="Secretion system C-terminal sorting" evidence="2">
    <location>
        <begin position="1054"/>
        <end position="1125"/>
    </location>
</feature>
<dbReference type="EMBL" id="JBHSYQ010000001">
    <property type="protein sequence ID" value="MFC6996092.1"/>
    <property type="molecule type" value="Genomic_DNA"/>
</dbReference>
<feature type="signal peptide" evidence="1">
    <location>
        <begin position="1"/>
        <end position="26"/>
    </location>
</feature>
<accession>A0ABW2DE54</accession>
<evidence type="ECO:0000256" key="1">
    <source>
        <dbReference type="SAM" id="SignalP"/>
    </source>
</evidence>
<dbReference type="InterPro" id="IPR026444">
    <property type="entry name" value="Secre_tail"/>
</dbReference>
<evidence type="ECO:0000313" key="3">
    <source>
        <dbReference type="EMBL" id="MFC6996092.1"/>
    </source>
</evidence>
<name>A0ABW2DE54_9BACT</name>
<dbReference type="SUPFAM" id="SSF50998">
    <property type="entry name" value="Quinoprotein alcohol dehydrogenase-like"/>
    <property type="match status" value="1"/>
</dbReference>
<dbReference type="Pfam" id="PF18962">
    <property type="entry name" value="Por_Secre_tail"/>
    <property type="match status" value="1"/>
</dbReference>
<dbReference type="InterPro" id="IPR013783">
    <property type="entry name" value="Ig-like_fold"/>
</dbReference>
<evidence type="ECO:0000259" key="2">
    <source>
        <dbReference type="Pfam" id="PF18962"/>
    </source>
</evidence>
<sequence>MKKKLPFKQWLMAGAMCLLGTSSLFAQQAPDYEFQCKTRNATTNACTVSFENAAAANVHGVAVGRQGKVWYVQYTRGILVRNPDGTKHELTSNKLDFFTVGGVPDKSRIDSIHYPGLTKPDAAVNLRGIGTAHDGNILVVVNHTILYKLDAVTGEPLARWVSPTTMSSPSSTADGYVYVGGVSANNNYILKESTTTAGTYVVEANNFELPNRGAAVSRTATISPDGTAIYVSLENTNVRRYTRGAGDAWNVWTEQANMVHGATTKVAYALSGDRVFTLSEPNGATPATLKLTDFTTPANSYELALPDVTSADLRGLAFTDGLDTMYIASHATGRIFTYIENVPVIPPRTIGEILPTYKRVCIETDPGTGECINYFPTNISRAEQLQAVAVDNQSKVWVAIYNDGLVVRNPDGTRAQLTSTNLSYAAVPTGDQSVITQIRFNGFTDAADRVRSVARAHDGNILTIVGDKILYKLNAVTGEPMARWTAEGLPSLATVSSSADGLIFLHSVLGSDNAHYTLRQSTTDPTTFEVVQNRFELPNRVGWSSRSSSISPEGTTVLVSSETKTVNVYDKDENGNWVEGEDIITLANSKKAFAVDKLRVITLHEPSDDAPASLNFHTRADLTSAWELQWSQPLEGMTAADIDLRGLGFSAYLDTVYVGSYMTGATYRYIAQKPTDYTIAQVRPVDAQGVAEKAGEYVRLNGTVNTGNLSAAGYNFVMIENGAGVQVYNETKGVMTYTPTVGDNIEVIGTLEQNKGMLRLNVEYIKVESTGNAVTAPTVVTALTEANEALPVRIEQATLVDASQWTTGQGEDGFTVQVQKGTETINVYIPSSSALYNMAAPAGELQLDGIVFQSREEAPFTSGYYVVPQSAQDIKYATTVLADVQWCAGEEFNLPAYAMGANPAAATVRVELSDALGSFTTPQVIGTYQGTGAGQVAVTVPDVITGAGYRVRLVLEAPELTNLLSQSITITNAPDADFSQAGDVLTATEGDAYQWYKDGVAITGAEGTARTYTATQSGQYRVEVTTGGCSSMSDQKSVVVTAIRKDAEAQAVKLYPVPTTGELFLTMPGSVRKATRVVVTDLAGKTVLAAELHGSETLAMDLTKQAAGVYLVVLETPEGKIVRRVVKQ</sequence>
<dbReference type="InterPro" id="IPR011047">
    <property type="entry name" value="Quinoprotein_ADH-like_sf"/>
</dbReference>
<proteinExistence type="predicted"/>
<organism evidence="3 4">
    <name type="scientific">Rufibacter roseus</name>
    <dbReference type="NCBI Taxonomy" id="1567108"/>
    <lineage>
        <taxon>Bacteria</taxon>
        <taxon>Pseudomonadati</taxon>
        <taxon>Bacteroidota</taxon>
        <taxon>Cytophagia</taxon>
        <taxon>Cytophagales</taxon>
        <taxon>Hymenobacteraceae</taxon>
        <taxon>Rufibacter</taxon>
    </lineage>
</organism>
<gene>
    <name evidence="3" type="ORF">ACFQHR_00585</name>
</gene>
<evidence type="ECO:0000313" key="4">
    <source>
        <dbReference type="Proteomes" id="UP001596405"/>
    </source>
</evidence>
<dbReference type="NCBIfam" id="TIGR04183">
    <property type="entry name" value="Por_Secre_tail"/>
    <property type="match status" value="1"/>
</dbReference>
<reference evidence="4" key="1">
    <citation type="journal article" date="2019" name="Int. J. Syst. Evol. Microbiol.">
        <title>The Global Catalogue of Microorganisms (GCM) 10K type strain sequencing project: providing services to taxonomists for standard genome sequencing and annotation.</title>
        <authorList>
            <consortium name="The Broad Institute Genomics Platform"/>
            <consortium name="The Broad Institute Genome Sequencing Center for Infectious Disease"/>
            <person name="Wu L."/>
            <person name="Ma J."/>
        </authorList>
    </citation>
    <scope>NUCLEOTIDE SEQUENCE [LARGE SCALE GENOMIC DNA]</scope>
    <source>
        <strain evidence="4">CGMCC 4.7393</strain>
    </source>
</reference>
<feature type="chain" id="PRO_5046596691" evidence="1">
    <location>
        <begin position="27"/>
        <end position="1128"/>
    </location>
</feature>
<keyword evidence="1" id="KW-0732">Signal</keyword>
<dbReference type="RefSeq" id="WP_082883199.1">
    <property type="nucleotide sequence ID" value="NZ_JBHSYQ010000001.1"/>
</dbReference>
<dbReference type="Gene3D" id="2.60.40.10">
    <property type="entry name" value="Immunoglobulins"/>
    <property type="match status" value="1"/>
</dbReference>
<keyword evidence="4" id="KW-1185">Reference proteome</keyword>